<dbReference type="InterPro" id="IPR013783">
    <property type="entry name" value="Ig-like_fold"/>
</dbReference>
<proteinExistence type="predicted"/>
<feature type="transmembrane region" description="Helical" evidence="2">
    <location>
        <begin position="462"/>
        <end position="481"/>
    </location>
</feature>
<dbReference type="RefSeq" id="WP_184918567.1">
    <property type="nucleotide sequence ID" value="NZ_JACHMO010000001.1"/>
</dbReference>
<dbReference type="GO" id="GO:0005975">
    <property type="term" value="P:carbohydrate metabolic process"/>
    <property type="evidence" value="ECO:0007669"/>
    <property type="project" value="UniProtKB-ARBA"/>
</dbReference>
<dbReference type="SUPFAM" id="SSF117074">
    <property type="entry name" value="Hypothetical protein PA1324"/>
    <property type="match status" value="1"/>
</dbReference>
<keyword evidence="2" id="KW-0472">Membrane</keyword>
<keyword evidence="4" id="KW-1185">Reference proteome</keyword>
<name>A0A7W9LZR1_9PSEU</name>
<dbReference type="Gene3D" id="2.60.40.10">
    <property type="entry name" value="Immunoglobulins"/>
    <property type="match status" value="1"/>
</dbReference>
<evidence type="ECO:0000313" key="4">
    <source>
        <dbReference type="Proteomes" id="UP000552097"/>
    </source>
</evidence>
<organism evidence="3 4">
    <name type="scientific">Saccharothrix ecbatanensis</name>
    <dbReference type="NCBI Taxonomy" id="1105145"/>
    <lineage>
        <taxon>Bacteria</taxon>
        <taxon>Bacillati</taxon>
        <taxon>Actinomycetota</taxon>
        <taxon>Actinomycetes</taxon>
        <taxon>Pseudonocardiales</taxon>
        <taxon>Pseudonocardiaceae</taxon>
        <taxon>Saccharothrix</taxon>
    </lineage>
</organism>
<feature type="region of interest" description="Disordered" evidence="1">
    <location>
        <begin position="411"/>
        <end position="452"/>
    </location>
</feature>
<dbReference type="Proteomes" id="UP000552097">
    <property type="component" value="Unassembled WGS sequence"/>
</dbReference>
<keyword evidence="2" id="KW-0812">Transmembrane</keyword>
<evidence type="ECO:0000313" key="3">
    <source>
        <dbReference type="EMBL" id="MBB5802076.1"/>
    </source>
</evidence>
<accession>A0A7W9LZR1</accession>
<comment type="caution">
    <text evidence="3">The sequence shown here is derived from an EMBL/GenBank/DDBJ whole genome shotgun (WGS) entry which is preliminary data.</text>
</comment>
<dbReference type="AlphaFoldDB" id="A0A7W9LZR1"/>
<protein>
    <submittedName>
        <fullName evidence="3">Uncharacterized protein</fullName>
    </submittedName>
</protein>
<dbReference type="EMBL" id="JACHMO010000001">
    <property type="protein sequence ID" value="MBB5802076.1"/>
    <property type="molecule type" value="Genomic_DNA"/>
</dbReference>
<gene>
    <name evidence="3" type="ORF">F4560_001844</name>
</gene>
<feature type="compositionally biased region" description="Pro residues" evidence="1">
    <location>
        <begin position="422"/>
        <end position="444"/>
    </location>
</feature>
<evidence type="ECO:0000256" key="1">
    <source>
        <dbReference type="SAM" id="MobiDB-lite"/>
    </source>
</evidence>
<dbReference type="SUPFAM" id="SSF49478">
    <property type="entry name" value="Cna protein B-type domain"/>
    <property type="match status" value="1"/>
</dbReference>
<reference evidence="3 4" key="1">
    <citation type="submission" date="2020-08" db="EMBL/GenBank/DDBJ databases">
        <title>Sequencing the genomes of 1000 actinobacteria strains.</title>
        <authorList>
            <person name="Klenk H.-P."/>
        </authorList>
    </citation>
    <scope>NUCLEOTIDE SEQUENCE [LARGE SCALE GENOMIC DNA]</scope>
    <source>
        <strain evidence="3 4">DSM 45486</strain>
    </source>
</reference>
<evidence type="ECO:0000256" key="2">
    <source>
        <dbReference type="SAM" id="Phobius"/>
    </source>
</evidence>
<sequence>MYFADEEVTVRAGVTNVGTASATRVFLDSTGNLSSHYWSGFGYGGSPPIGPGETAEGTLSARITAADDLLTLVVTARSDIEPDVNPADNTVTVSVPITVVRGTLTGTVYGDSDGNGVMGADEALADLEVTVRGGRPYADYTATTDSAGRFTFPDLPRGRYEVKYASDTWWSPHLEVDVDGVDDPDLLIRGTPLANRVLTVTGALDRSTYQLGDTARFALTLANSGPMPLTGITAACWSNGNAPLDLGELAPGGPGVTLPANASRDLVVPIPIDSRMVDTGNLQADCTFGAPPHYNGNVVVKVLARVPGGRAPKVAGLVALERPRSGTAPLGPPVPGAPVPNLKVYLKDQFTGAVFVRATTNASGVFEFFDVPAGTHQFGVVGPWEIVHGGPVFPVTAGDNGSPSNHLVLLVPGTDKPDPDPAPRPNDPSPPPGTAPPGAAPPGTGPAQQPTAAQLAATGVNVTWLALGGLLTLLAGIGLLTRTGRRRI</sequence>
<keyword evidence="2" id="KW-1133">Transmembrane helix</keyword>